<evidence type="ECO:0000313" key="3">
    <source>
        <dbReference type="Proteomes" id="UP001375743"/>
    </source>
</evidence>
<comment type="caution">
    <text evidence="2">The sequence shown here is derived from an EMBL/GenBank/DDBJ whole genome shotgun (WGS) entry which is preliminary data.</text>
</comment>
<evidence type="ECO:0000313" key="2">
    <source>
        <dbReference type="EMBL" id="MEK0084171.1"/>
    </source>
</evidence>
<reference evidence="2 3" key="1">
    <citation type="submission" date="2024-01" db="EMBL/GenBank/DDBJ databases">
        <title>Multi-omics insights into the function and evolution of sodium benzoate biodegradation pathways in Benzoatithermus flavus gen. nov., sp. nov. from hot spring.</title>
        <authorList>
            <person name="Hu C.-J."/>
            <person name="Li W.-J."/>
        </authorList>
    </citation>
    <scope>NUCLEOTIDE SEQUENCE [LARGE SCALE GENOMIC DNA]</scope>
    <source>
        <strain evidence="2 3">SYSU G07066</strain>
    </source>
</reference>
<accession>A0ABU8XSI7</accession>
<organism evidence="2 3">
    <name type="scientific">Benzoatithermus flavus</name>
    <dbReference type="NCBI Taxonomy" id="3108223"/>
    <lineage>
        <taxon>Bacteria</taxon>
        <taxon>Pseudomonadati</taxon>
        <taxon>Pseudomonadota</taxon>
        <taxon>Alphaproteobacteria</taxon>
        <taxon>Geminicoccales</taxon>
        <taxon>Geminicoccaceae</taxon>
        <taxon>Benzoatithermus</taxon>
    </lineage>
</organism>
<dbReference type="EMBL" id="JBBLZC010000012">
    <property type="protein sequence ID" value="MEK0084171.1"/>
    <property type="molecule type" value="Genomic_DNA"/>
</dbReference>
<keyword evidence="3" id="KW-1185">Reference proteome</keyword>
<protein>
    <submittedName>
        <fullName evidence="2">Uncharacterized protein</fullName>
    </submittedName>
</protein>
<sequence>MLRELPRAAGGRAIDLGRVLARERAAAVPGGAAVGVDDGVADLVADLVGVAVCDRLGRREPVHGPAAVRGRCGHEKPFFGWHRGGPTRNLAEPWPRRSLPRASGEPRKTDGMIVFRGPMEKSAERLVQSFAPLSDDALVSLPAVAA</sequence>
<evidence type="ECO:0000256" key="1">
    <source>
        <dbReference type="SAM" id="MobiDB-lite"/>
    </source>
</evidence>
<name>A0ABU8XSI7_9PROT</name>
<gene>
    <name evidence="2" type="ORF">U1T56_13480</name>
</gene>
<proteinExistence type="predicted"/>
<dbReference type="Proteomes" id="UP001375743">
    <property type="component" value="Unassembled WGS sequence"/>
</dbReference>
<feature type="region of interest" description="Disordered" evidence="1">
    <location>
        <begin position="78"/>
        <end position="113"/>
    </location>
</feature>